<dbReference type="Gene3D" id="2.60.40.3210">
    <property type="entry name" value="Zona pellucida, ZP-N domain"/>
    <property type="match status" value="1"/>
</dbReference>
<evidence type="ECO:0000313" key="3">
    <source>
        <dbReference type="Ensembl" id="ENSSFAP00005040784.1"/>
    </source>
</evidence>
<keyword evidence="1" id="KW-0272">Extracellular matrix</keyword>
<comment type="PTM">
    <text evidence="1">Proteolytically cleaved before the transmembrane segment to yield the secreted ectodomain incorporated in the zona pellucida.</text>
</comment>
<dbReference type="PANTHER" id="PTHR11576:SF2">
    <property type="entry name" value="ZONA PELLUCIDA SPERM-BINDING PROTEIN 3"/>
    <property type="match status" value="1"/>
</dbReference>
<dbReference type="Ensembl" id="ENSSFAT00005040644.1">
    <property type="protein sequence ID" value="ENSSFAP00005039195.1"/>
    <property type="gene ID" value="ENSSFAG00005019599.1"/>
</dbReference>
<name>A0A672II14_SALFA</name>
<dbReference type="GO" id="GO:0035804">
    <property type="term" value="F:structural constituent of egg coat"/>
    <property type="evidence" value="ECO:0007669"/>
    <property type="project" value="UniProtKB-UniRule"/>
</dbReference>
<keyword evidence="1" id="KW-0732">Signal</keyword>
<evidence type="ECO:0000313" key="4">
    <source>
        <dbReference type="Proteomes" id="UP000472267"/>
    </source>
</evidence>
<organism evidence="3 4">
    <name type="scientific">Salarias fasciatus</name>
    <name type="common">Jewelled blenny</name>
    <name type="synonym">Blennius fasciatus</name>
    <dbReference type="NCBI Taxonomy" id="181472"/>
    <lineage>
        <taxon>Eukaryota</taxon>
        <taxon>Metazoa</taxon>
        <taxon>Chordata</taxon>
        <taxon>Craniata</taxon>
        <taxon>Vertebrata</taxon>
        <taxon>Euteleostomi</taxon>
        <taxon>Actinopterygii</taxon>
        <taxon>Neopterygii</taxon>
        <taxon>Teleostei</taxon>
        <taxon>Neoteleostei</taxon>
        <taxon>Acanthomorphata</taxon>
        <taxon>Ovalentaria</taxon>
        <taxon>Blenniimorphae</taxon>
        <taxon>Blenniiformes</taxon>
        <taxon>Blennioidei</taxon>
        <taxon>Blenniidae</taxon>
        <taxon>Salariinae</taxon>
        <taxon>Salarias</taxon>
    </lineage>
</organism>
<dbReference type="GO" id="GO:0032190">
    <property type="term" value="F:acrosin binding"/>
    <property type="evidence" value="ECO:0007669"/>
    <property type="project" value="TreeGrafter"/>
</dbReference>
<comment type="subcellular location">
    <subcellularLocation>
        <location evidence="1">Zona pellucida</location>
    </subcellularLocation>
    <subcellularLocation>
        <location evidence="1">Cell membrane</location>
        <topology evidence="1">Single-pass type I membrane protein</topology>
    </subcellularLocation>
</comment>
<proteinExistence type="inferred from homology"/>
<feature type="domain" description="ZP" evidence="2">
    <location>
        <begin position="111"/>
        <end position="385"/>
    </location>
</feature>
<sequence>MGCRQLIVLSFALACVSFSDPRLDGAGVPARRGVGVQKSTAAEANLAAAVAERKPSSWSPQLLSRLQRKQAQEALPPLSWKFPEDPVNPVKELPVEFRRQLPVESDRLAVRCGQKKVYVEVSQDLTGLGSLIEPDDLTLGGCPATEVDEEAHVLVFESDLHGCGSSLVMTDDVFIYAFVLLYKPPVLGRGLITRSQRAAIGVECHYKRSSNRYSLTDTMNLEVSVMQTDHVPLKVLADYCVAAKKPGFTSEPKQEDPRTCRRCVYCDRKASPQLSGWPIQPVQVHVAVPLFISCYVKAIPASSPNTIEDKACSFTEGRWRAVRGNDQFCSCCGSTCGMRKARDVDSGNVGKKPGSIYIVAVIMTNSVSADVKWDAELVVGPLIIQ</sequence>
<dbReference type="PROSITE" id="PS51257">
    <property type="entry name" value="PROKAR_LIPOPROTEIN"/>
    <property type="match status" value="1"/>
</dbReference>
<dbReference type="SMART" id="SM00241">
    <property type="entry name" value="ZP"/>
    <property type="match status" value="1"/>
</dbReference>
<keyword evidence="1" id="KW-1015">Disulfide bond</keyword>
<dbReference type="Pfam" id="PF23344">
    <property type="entry name" value="ZP-N"/>
    <property type="match status" value="1"/>
</dbReference>
<feature type="signal peptide" evidence="1">
    <location>
        <begin position="1"/>
        <end position="18"/>
    </location>
</feature>
<feature type="chain" id="PRO_5044517402" description="Zona pellucida sperm-binding protein 3" evidence="1">
    <location>
        <begin position="19"/>
        <end position="385"/>
    </location>
</feature>
<dbReference type="OMA" id="VFHFANS"/>
<keyword evidence="1" id="KW-0964">Secreted</keyword>
<protein>
    <recommendedName>
        <fullName evidence="1">Zona pellucida sperm-binding protein 3</fullName>
    </recommendedName>
</protein>
<keyword evidence="4" id="KW-1185">Reference proteome</keyword>
<reference evidence="3" key="1">
    <citation type="submission" date="2019-06" db="EMBL/GenBank/DDBJ databases">
        <authorList>
            <consortium name="Wellcome Sanger Institute Data Sharing"/>
        </authorList>
    </citation>
    <scope>NUCLEOTIDE SEQUENCE [LARGE SCALE GENOMIC DNA]</scope>
</reference>
<dbReference type="GO" id="GO:0007339">
    <property type="term" value="P:binding of sperm to zona pellucida"/>
    <property type="evidence" value="ECO:0007669"/>
    <property type="project" value="UniProtKB-UniRule"/>
</dbReference>
<keyword evidence="1" id="KW-0472">Membrane</keyword>
<dbReference type="PANTHER" id="PTHR11576">
    <property type="entry name" value="ZONA PELLUCIDA SPERM-BINDING PROTEIN 3"/>
    <property type="match status" value="1"/>
</dbReference>
<keyword evidence="1" id="KW-1003">Cell membrane</keyword>
<dbReference type="Ensembl" id="ENSSFAT00005042284.1">
    <property type="protein sequence ID" value="ENSSFAP00005040784.1"/>
    <property type="gene ID" value="ENSSFAG00005020316.1"/>
</dbReference>
<dbReference type="PROSITE" id="PS51034">
    <property type="entry name" value="ZP_2"/>
    <property type="match status" value="1"/>
</dbReference>
<dbReference type="InterPro" id="IPR055356">
    <property type="entry name" value="ZP-N"/>
</dbReference>
<evidence type="ECO:0000256" key="1">
    <source>
        <dbReference type="RuleBase" id="RU367066"/>
    </source>
</evidence>
<dbReference type="GO" id="GO:0035805">
    <property type="term" value="C:egg coat"/>
    <property type="evidence" value="ECO:0007669"/>
    <property type="project" value="UniProtKB-SubCell"/>
</dbReference>
<dbReference type="InterPro" id="IPR001507">
    <property type="entry name" value="ZP_dom"/>
</dbReference>
<accession>A0A672II14</accession>
<keyword evidence="1" id="KW-0165">Cleavage on pair of basic residues</keyword>
<comment type="function">
    <text evidence="1">Component of the zona pellucida, an extracellular matrix surrounding oocytes which mediates sperm binding, induction of the acrosome reaction and prevents post-fertilization polyspermy. The zona pellucida is composed of 3 to 4 glycoproteins, ZP1, ZP2, ZP3, and ZP4. ZP3 is essential for sperm binding and zona matrix formation.</text>
</comment>
<dbReference type="AlphaFoldDB" id="A0A672II14"/>
<comment type="similarity">
    <text evidence="1">Belongs to the ZP domain family. ZPC subfamily.</text>
</comment>
<dbReference type="GO" id="GO:2000344">
    <property type="term" value="P:positive regulation of acrosome reaction"/>
    <property type="evidence" value="ECO:0007669"/>
    <property type="project" value="UniProtKB-UniRule"/>
</dbReference>
<reference evidence="3" key="2">
    <citation type="submission" date="2025-05" db="UniProtKB">
        <authorList>
            <consortium name="Ensembl"/>
        </authorList>
    </citation>
    <scope>IDENTIFICATION</scope>
</reference>
<dbReference type="GO" id="GO:0005886">
    <property type="term" value="C:plasma membrane"/>
    <property type="evidence" value="ECO:0007669"/>
    <property type="project" value="UniProtKB-SubCell"/>
</dbReference>
<dbReference type="GO" id="GO:0035803">
    <property type="term" value="P:egg coat formation"/>
    <property type="evidence" value="ECO:0007669"/>
    <property type="project" value="UniProtKB-UniRule"/>
</dbReference>
<evidence type="ECO:0000259" key="2">
    <source>
        <dbReference type="PROSITE" id="PS51034"/>
    </source>
</evidence>
<dbReference type="Proteomes" id="UP000472267">
    <property type="component" value="Chromosome 14"/>
</dbReference>
<dbReference type="FunFam" id="2.60.40.3210:FF:000001">
    <property type="entry name" value="Zona pellucida sperm-binding protein 3"/>
    <property type="match status" value="1"/>
</dbReference>
<comment type="domain">
    <text evidence="1">The ZP domain is involved in the polymerization of the ZP proteins to form the zona pellucida.</text>
</comment>